<name>A0AAW2FKM4_9HYME</name>
<proteinExistence type="predicted"/>
<dbReference type="EMBL" id="JADYXP020000010">
    <property type="protein sequence ID" value="KAL0115331.1"/>
    <property type="molecule type" value="Genomic_DNA"/>
</dbReference>
<keyword evidence="2" id="KW-1185">Reference proteome</keyword>
<sequence>MKIKISFDHRDSNMIFHKSFARKNGFSLSLSFSHLSSSYFSRLRGNNFILIKAKEYSIEHERVVLAEMHSLLSGSSDTFLKCLRCQRLLLQKIPRTRVVRSPERIFANSGIFFRTSIKTLIILRFRKIKRLIHRSAKSVQKRNCEGGEGSGREIEGPRDVAIITVTRSLIYRRRGVTILPNVKLFVLKYEANCESTLHLPEFS</sequence>
<gene>
    <name evidence="1" type="ORF">PUN28_010691</name>
</gene>
<dbReference type="Proteomes" id="UP001430953">
    <property type="component" value="Unassembled WGS sequence"/>
</dbReference>
<dbReference type="AlphaFoldDB" id="A0AAW2FKM4"/>
<comment type="caution">
    <text evidence="1">The sequence shown here is derived from an EMBL/GenBank/DDBJ whole genome shotgun (WGS) entry which is preliminary data.</text>
</comment>
<organism evidence="1 2">
    <name type="scientific">Cardiocondyla obscurior</name>
    <dbReference type="NCBI Taxonomy" id="286306"/>
    <lineage>
        <taxon>Eukaryota</taxon>
        <taxon>Metazoa</taxon>
        <taxon>Ecdysozoa</taxon>
        <taxon>Arthropoda</taxon>
        <taxon>Hexapoda</taxon>
        <taxon>Insecta</taxon>
        <taxon>Pterygota</taxon>
        <taxon>Neoptera</taxon>
        <taxon>Endopterygota</taxon>
        <taxon>Hymenoptera</taxon>
        <taxon>Apocrita</taxon>
        <taxon>Aculeata</taxon>
        <taxon>Formicoidea</taxon>
        <taxon>Formicidae</taxon>
        <taxon>Myrmicinae</taxon>
        <taxon>Cardiocondyla</taxon>
    </lineage>
</organism>
<reference evidence="1 2" key="1">
    <citation type="submission" date="2023-03" db="EMBL/GenBank/DDBJ databases">
        <title>High recombination rates correlate with genetic variation in Cardiocondyla obscurior ants.</title>
        <authorList>
            <person name="Errbii M."/>
        </authorList>
    </citation>
    <scope>NUCLEOTIDE SEQUENCE [LARGE SCALE GENOMIC DNA]</scope>
    <source>
        <strain evidence="1">Alpha-2009</strain>
        <tissue evidence="1">Whole body</tissue>
    </source>
</reference>
<protein>
    <submittedName>
        <fullName evidence="1">Uncharacterized protein</fullName>
    </submittedName>
</protein>
<evidence type="ECO:0000313" key="1">
    <source>
        <dbReference type="EMBL" id="KAL0115331.1"/>
    </source>
</evidence>
<accession>A0AAW2FKM4</accession>
<evidence type="ECO:0000313" key="2">
    <source>
        <dbReference type="Proteomes" id="UP001430953"/>
    </source>
</evidence>